<organism evidence="4 5">
    <name type="scientific">Pigeonpox virus</name>
    <dbReference type="NCBI Taxonomy" id="10264"/>
    <lineage>
        <taxon>Viruses</taxon>
        <taxon>Varidnaviria</taxon>
        <taxon>Bamfordvirae</taxon>
        <taxon>Nucleocytoviricota</taxon>
        <taxon>Pokkesviricetes</taxon>
        <taxon>Chitovirales</taxon>
        <taxon>Poxviridae</taxon>
        <taxon>Chordopoxvirinae</taxon>
        <taxon>Avipoxvirus</taxon>
        <taxon>Avipoxvirus pigeonpox</taxon>
    </lineage>
</organism>
<name>A0A068EEJ3_9POXV</name>
<evidence type="ECO:0000313" key="5">
    <source>
        <dbReference type="Proteomes" id="UP000101521"/>
    </source>
</evidence>
<gene>
    <name evidence="4" type="ORF">fep_098</name>
</gene>
<evidence type="ECO:0000256" key="2">
    <source>
        <dbReference type="ARBA" id="ARBA00022844"/>
    </source>
</evidence>
<comment type="subcellular location">
    <subcellularLocation>
        <location evidence="1 3">Virion</location>
    </subcellularLocation>
</comment>
<dbReference type="Pfam" id="PF04656">
    <property type="entry name" value="Pox_E6"/>
    <property type="match status" value="1"/>
</dbReference>
<keyword evidence="5" id="KW-1185">Reference proteome</keyword>
<dbReference type="GeneID" id="19737823"/>
<reference evidence="4 5" key="1">
    <citation type="journal article" date="2014" name="BMC Genomics">
        <title>The complete genome sequences of poxviruses isolated from a penguin and a pigeon in South Africa and comparison to other sequenced avipoxviruses.</title>
        <authorList>
            <person name="Offerman K."/>
            <person name="Carulei O."/>
            <person name="van der Walt A.P."/>
            <person name="Douglass N."/>
            <person name="Williamson A.L."/>
        </authorList>
    </citation>
    <scope>NUCLEOTIDE SEQUENCE [LARGE SCALE GENOMIC DNA]</scope>
    <source>
        <strain evidence="4">FeP2</strain>
    </source>
</reference>
<dbReference type="Proteomes" id="UP000101521">
    <property type="component" value="Segment"/>
</dbReference>
<proteinExistence type="predicted"/>
<dbReference type="GO" id="GO:0044423">
    <property type="term" value="C:virion component"/>
    <property type="evidence" value="ECO:0007669"/>
    <property type="project" value="UniProtKB-UniRule"/>
</dbReference>
<accession>A0A068EEJ3</accession>
<dbReference type="EMBL" id="KJ801920">
    <property type="protein sequence ID" value="AID46606.1"/>
    <property type="molecule type" value="Genomic_DNA"/>
</dbReference>
<protein>
    <recommendedName>
        <fullName evidence="3">Protein E6 homolog</fullName>
    </recommendedName>
</protein>
<evidence type="ECO:0000313" key="4">
    <source>
        <dbReference type="EMBL" id="AID46606.1"/>
    </source>
</evidence>
<evidence type="ECO:0000256" key="1">
    <source>
        <dbReference type="ARBA" id="ARBA00004328"/>
    </source>
</evidence>
<dbReference type="PIRSF" id="PIRSF015629">
    <property type="entry name" value="VAC_E6R"/>
    <property type="match status" value="1"/>
</dbReference>
<dbReference type="RefSeq" id="YP_009046330.1">
    <property type="nucleotide sequence ID" value="NC_024447.1"/>
</dbReference>
<sequence length="571" mass="67846">MDFIRRKYLIYTVENNINFFTQELADKISNFCLNHVVAINYIIKKYHKTVLTKDIFNNTNFYVFLHFIRDCETYDIVLKSSFDVTLLYLNQLVKNYTSFTDFINIYKQQSNTLLDDERFLFVTKLSPYFQDIISVNFSTELNPLFHLNEPIKDLEIIYSKLFRETRFIKVDRISVLRLLIWVYSLKTDTGMKFDDNDNQDLYTILQKTGPVVSSIMTETFKEFVFPKNSTTSYWLFMKERIYNDEKVYTSEPAITIYEKVLSYIYSEIKQARVNKNMLKVVYMLDNDSEIKKFMLELIYGIPGDILSIIDERDETWKSYLVDFYRDNFIDDKTFTSANRFYDDLFNVITKIDPEKFDIRRDIESIFRTDATLVKRFNDMKINSTYVSQMIYQTQNVDLLALENKKLCQIYNKDTEYAIKEYNTYLYLNEDNPVVIYKGELKKLADLDLRSPSVIFSLFSKSLLKYYLDSKLASLGLIIDNYNDDIILKIITASSCLENFTSFIVYATCNDKSILKSVVRTIINHFKVAIIILFKQFLQENIYYVNEYLDNTKHLSKNDKKFILQIINGNYD</sequence>
<keyword evidence="2 3" id="KW-0946">Virion</keyword>
<dbReference type="InterPro" id="IPR006749">
    <property type="entry name" value="Pox_E6"/>
</dbReference>
<dbReference type="KEGG" id="vg:19737823"/>
<evidence type="ECO:0000256" key="3">
    <source>
        <dbReference type="PIRNR" id="PIRNR015629"/>
    </source>
</evidence>